<feature type="region of interest" description="Disordered" evidence="1">
    <location>
        <begin position="40"/>
        <end position="60"/>
    </location>
</feature>
<gene>
    <name evidence="3" type="ORF">SAMN02982929_01860</name>
    <name evidence="4" type="ORF">SAMN05216506_12217</name>
</gene>
<evidence type="ECO:0000313" key="4">
    <source>
        <dbReference type="EMBL" id="SFF20681.1"/>
    </source>
</evidence>
<proteinExistence type="predicted"/>
<accession>A0A1H5ZJL2</accession>
<dbReference type="SMR" id="A0A1H5ZJL2"/>
<protein>
    <recommendedName>
        <fullName evidence="2">Knr4/Smi1-like domain-containing protein</fullName>
    </recommendedName>
</protein>
<dbReference type="SUPFAM" id="SSF160631">
    <property type="entry name" value="SMI1/KNR4-like"/>
    <property type="match status" value="1"/>
</dbReference>
<dbReference type="InterPro" id="IPR018958">
    <property type="entry name" value="Knr4/Smi1-like_dom"/>
</dbReference>
<evidence type="ECO:0000256" key="1">
    <source>
        <dbReference type="SAM" id="MobiDB-lite"/>
    </source>
</evidence>
<dbReference type="Pfam" id="PF09346">
    <property type="entry name" value="SMI1_KNR4"/>
    <property type="match status" value="1"/>
</dbReference>
<dbReference type="InterPro" id="IPR037883">
    <property type="entry name" value="Knr4/Smi1-like_sf"/>
</dbReference>
<reference evidence="3" key="2">
    <citation type="submission" date="2016-10" db="EMBL/GenBank/DDBJ databases">
        <authorList>
            <person name="de Groot N.N."/>
        </authorList>
    </citation>
    <scope>NUCLEOTIDE SEQUENCE [LARGE SCALE GENOMIC DNA]</scope>
    <source>
        <strain evidence="3">ATCC 20501</strain>
    </source>
</reference>
<evidence type="ECO:0000313" key="5">
    <source>
        <dbReference type="Proteomes" id="UP000199690"/>
    </source>
</evidence>
<sequence length="115" mass="12918">MRLEHTEKPVTDEEFDVFERFLDQTLPDVFEDHCRTNNGGWVPEGSDNSPGVHGFNPISRGTRPVERLIDDLQLTDGRYGEVADRCCAADGRVAGPNWSRRLVRHLAPGSSAIRE</sequence>
<name>A0A1H5ZJL2_9PSEU</name>
<reference evidence="5 6" key="1">
    <citation type="submission" date="2016-10" db="EMBL/GenBank/DDBJ databases">
        <authorList>
            <person name="Varghese N."/>
            <person name="Submissions S."/>
        </authorList>
    </citation>
    <scope>NUCLEOTIDE SEQUENCE [LARGE SCALE GENOMIC DNA]</scope>
    <source>
        <strain evidence="6">ATCC 20501</strain>
        <strain evidence="4 5">CGMCC 4.3529</strain>
    </source>
</reference>
<feature type="domain" description="Knr4/Smi1-like" evidence="2">
    <location>
        <begin position="9"/>
        <end position="64"/>
    </location>
</feature>
<organism evidence="3 6">
    <name type="scientific">Saccharopolyspora kobensis</name>
    <dbReference type="NCBI Taxonomy" id="146035"/>
    <lineage>
        <taxon>Bacteria</taxon>
        <taxon>Bacillati</taxon>
        <taxon>Actinomycetota</taxon>
        <taxon>Actinomycetes</taxon>
        <taxon>Pseudonocardiales</taxon>
        <taxon>Pseudonocardiaceae</taxon>
        <taxon>Saccharopolyspora</taxon>
    </lineage>
</organism>
<dbReference type="RefSeq" id="WP_093358533.1">
    <property type="nucleotide sequence ID" value="NZ_FNVB01000003.1"/>
</dbReference>
<dbReference type="Proteomes" id="UP000236729">
    <property type="component" value="Unassembled WGS sequence"/>
</dbReference>
<dbReference type="Proteomes" id="UP000199690">
    <property type="component" value="Unassembled WGS sequence"/>
</dbReference>
<keyword evidence="5" id="KW-1185">Reference proteome</keyword>
<dbReference type="EMBL" id="FNVB01000003">
    <property type="protein sequence ID" value="SEG36733.1"/>
    <property type="molecule type" value="Genomic_DNA"/>
</dbReference>
<accession>A0A1I2GVS1</accession>
<evidence type="ECO:0000313" key="6">
    <source>
        <dbReference type="Proteomes" id="UP000236729"/>
    </source>
</evidence>
<dbReference type="AlphaFoldDB" id="A0A1H5ZJL2"/>
<dbReference type="EMBL" id="FOME01000022">
    <property type="protein sequence ID" value="SFF20681.1"/>
    <property type="molecule type" value="Genomic_DNA"/>
</dbReference>
<evidence type="ECO:0000313" key="3">
    <source>
        <dbReference type="EMBL" id="SEG36733.1"/>
    </source>
</evidence>
<evidence type="ECO:0000259" key="2">
    <source>
        <dbReference type="Pfam" id="PF09346"/>
    </source>
</evidence>